<feature type="compositionally biased region" description="Basic and acidic residues" evidence="1">
    <location>
        <begin position="501"/>
        <end position="511"/>
    </location>
</feature>
<keyword evidence="2" id="KW-1185">Reference proteome</keyword>
<sequence length="511" mass="56548">MIEEDWCGNKSQAEAGLDSRGKYGILALVKVYRTLDYGGQYVGRDPEENLKSKMGNCKPTDATESENASSVETVEVPPDPLINPFWKMQKAFEKKLRNLTKREKKLLQLKDERDTDKPLTTDQHDALNKLEEVKTLIEFVDEMMKLNQQQCSQYKKAVKTRERQQKLEQKARSQAPIPQVLEEEKPLEVQANGVTDGVAVEPVGPSTEISNSTSFDPPPHTLLLFNSSSSPPFPDLAHQHCPMPSLSSSSSSSVSIFAQLGQSIFSSPECPLTRPLPATTPKECQTTTATIGIPSSSPIVRHTVNGKGMSPSKSRGRLDDVVEKLTREKRINRNEAMDGGEDEPGTGTDEREVESSVAMEEVAASADEDNAEEVQHQQQQPLQMSPATTNAVAMASSYAMQMQMLRHLAIGAGGFGEMLEEAQKQRQMGEEGEKRRLAKRKELEEEEAEERMSELSGLKRRHNMLYGVSAEEALLNGMILPMGGTPTDKHRRGTKKKATSKGKEHGNKVES</sequence>
<feature type="compositionally biased region" description="Basic residues" evidence="1">
    <location>
        <begin position="489"/>
        <end position="500"/>
    </location>
</feature>
<feature type="compositionally biased region" description="Basic and acidic residues" evidence="1">
    <location>
        <begin position="425"/>
        <end position="443"/>
    </location>
</feature>
<feature type="region of interest" description="Disordered" evidence="1">
    <location>
        <begin position="331"/>
        <end position="386"/>
    </location>
</feature>
<feature type="region of interest" description="Disordered" evidence="1">
    <location>
        <begin position="479"/>
        <end position="511"/>
    </location>
</feature>
<accession>A0A183CCX8</accession>
<feature type="compositionally biased region" description="Low complexity" evidence="1">
    <location>
        <begin position="355"/>
        <end position="365"/>
    </location>
</feature>
<name>A0A183CCX8_GLOPA</name>
<dbReference type="Proteomes" id="UP000050741">
    <property type="component" value="Unassembled WGS sequence"/>
</dbReference>
<protein>
    <submittedName>
        <fullName evidence="3">NET domain-containing protein</fullName>
    </submittedName>
</protein>
<feature type="compositionally biased region" description="Polar residues" evidence="1">
    <location>
        <begin position="282"/>
        <end position="298"/>
    </location>
</feature>
<evidence type="ECO:0000313" key="3">
    <source>
        <dbReference type="WBParaSite" id="GPLIN_001073000"/>
    </source>
</evidence>
<proteinExistence type="predicted"/>
<feature type="region of interest" description="Disordered" evidence="1">
    <location>
        <begin position="44"/>
        <end position="76"/>
    </location>
</feature>
<reference evidence="2" key="1">
    <citation type="submission" date="2013-12" db="EMBL/GenBank/DDBJ databases">
        <authorList>
            <person name="Aslett M."/>
        </authorList>
    </citation>
    <scope>NUCLEOTIDE SEQUENCE [LARGE SCALE GENOMIC DNA]</scope>
    <source>
        <strain evidence="2">Lindley</strain>
    </source>
</reference>
<feature type="region of interest" description="Disordered" evidence="1">
    <location>
        <begin position="425"/>
        <end position="455"/>
    </location>
</feature>
<reference evidence="2" key="2">
    <citation type="submission" date="2014-05" db="EMBL/GenBank/DDBJ databases">
        <title>The genome and life-stage specific transcriptomes of Globodera pallida elucidate key aspects of plant parasitism by a cyst nematode.</title>
        <authorList>
            <person name="Cotton J.A."/>
            <person name="Lilley C.J."/>
            <person name="Jones L.M."/>
            <person name="Kikuchi T."/>
            <person name="Reid A.J."/>
            <person name="Thorpe P."/>
            <person name="Tsai I.J."/>
            <person name="Beasley H."/>
            <person name="Blok V."/>
            <person name="Cock P.J.A."/>
            <person name="Van den Akker S.E."/>
            <person name="Holroyd N."/>
            <person name="Hunt M."/>
            <person name="Mantelin S."/>
            <person name="Naghra H."/>
            <person name="Pain A."/>
            <person name="Palomares-Rius J.E."/>
            <person name="Zarowiecki M."/>
            <person name="Berriman M."/>
            <person name="Jones J.T."/>
            <person name="Urwin P.E."/>
        </authorList>
    </citation>
    <scope>NUCLEOTIDE SEQUENCE [LARGE SCALE GENOMIC DNA]</scope>
    <source>
        <strain evidence="2">Lindley</strain>
    </source>
</reference>
<dbReference type="WBParaSite" id="GPLIN_001073000">
    <property type="protein sequence ID" value="GPLIN_001073000"/>
    <property type="gene ID" value="GPLIN_001073000"/>
</dbReference>
<reference evidence="3" key="3">
    <citation type="submission" date="2016-06" db="UniProtKB">
        <authorList>
            <consortium name="WormBaseParasite"/>
        </authorList>
    </citation>
    <scope>IDENTIFICATION</scope>
</reference>
<evidence type="ECO:0000313" key="2">
    <source>
        <dbReference type="Proteomes" id="UP000050741"/>
    </source>
</evidence>
<dbReference type="AlphaFoldDB" id="A0A183CCX8"/>
<feature type="region of interest" description="Disordered" evidence="1">
    <location>
        <begin position="278"/>
        <end position="318"/>
    </location>
</feature>
<evidence type="ECO:0000256" key="1">
    <source>
        <dbReference type="SAM" id="MobiDB-lite"/>
    </source>
</evidence>
<organism evidence="2 3">
    <name type="scientific">Globodera pallida</name>
    <name type="common">Potato cyst nematode worm</name>
    <name type="synonym">Heterodera pallida</name>
    <dbReference type="NCBI Taxonomy" id="36090"/>
    <lineage>
        <taxon>Eukaryota</taxon>
        <taxon>Metazoa</taxon>
        <taxon>Ecdysozoa</taxon>
        <taxon>Nematoda</taxon>
        <taxon>Chromadorea</taxon>
        <taxon>Rhabditida</taxon>
        <taxon>Tylenchina</taxon>
        <taxon>Tylenchomorpha</taxon>
        <taxon>Tylenchoidea</taxon>
        <taxon>Heteroderidae</taxon>
        <taxon>Heteroderinae</taxon>
        <taxon>Globodera</taxon>
    </lineage>
</organism>